<dbReference type="InterPro" id="IPR038765">
    <property type="entry name" value="Papain-like_cys_pep_sf"/>
</dbReference>
<dbReference type="Pfam" id="PF00112">
    <property type="entry name" value="Peptidase_C1"/>
    <property type="match status" value="1"/>
</dbReference>
<dbReference type="InterPro" id="IPR025661">
    <property type="entry name" value="Pept_asp_AS"/>
</dbReference>
<evidence type="ECO:0000256" key="5">
    <source>
        <dbReference type="ARBA" id="ARBA00022729"/>
    </source>
</evidence>
<evidence type="ECO:0000256" key="3">
    <source>
        <dbReference type="ARBA" id="ARBA00012484"/>
    </source>
</evidence>
<feature type="domain" description="Peptidase C1A papain C-terminal" evidence="10">
    <location>
        <begin position="128"/>
        <end position="337"/>
    </location>
</feature>
<dbReference type="PROSITE" id="PS00640">
    <property type="entry name" value="THIOL_PROTEASE_ASN"/>
    <property type="match status" value="1"/>
</dbReference>
<dbReference type="SUPFAM" id="SSF54001">
    <property type="entry name" value="Cysteine proteinases"/>
    <property type="match status" value="1"/>
</dbReference>
<evidence type="ECO:0000259" key="11">
    <source>
        <dbReference type="SMART" id="SM00848"/>
    </source>
</evidence>
<dbReference type="PROSITE" id="PS00639">
    <property type="entry name" value="THIOL_PROTEASE_HIS"/>
    <property type="match status" value="1"/>
</dbReference>
<protein>
    <recommendedName>
        <fullName evidence="4">Viral cathepsin</fullName>
        <ecNumber evidence="3">3.4.22.50</ecNumber>
    </recommendedName>
    <alternativeName>
        <fullName evidence="9">Cysteine proteinase</fullName>
    </alternativeName>
</protein>
<keyword evidence="7" id="KW-0865">Zymogen</keyword>
<evidence type="ECO:0000256" key="8">
    <source>
        <dbReference type="ARBA" id="ARBA00023157"/>
    </source>
</evidence>
<feature type="domain" description="Cathepsin propeptide inhibitor" evidence="11">
    <location>
        <begin position="34"/>
        <end position="90"/>
    </location>
</feature>
<evidence type="ECO:0000313" key="12">
    <source>
        <dbReference type="EMBL" id="AGC65593.1"/>
    </source>
</evidence>
<evidence type="ECO:0000256" key="9">
    <source>
        <dbReference type="ARBA" id="ARBA00031337"/>
    </source>
</evidence>
<dbReference type="Pfam" id="PF08246">
    <property type="entry name" value="Inhibitor_I29"/>
    <property type="match status" value="1"/>
</dbReference>
<dbReference type="CDD" id="cd02248">
    <property type="entry name" value="Peptidase_C1A"/>
    <property type="match status" value="1"/>
</dbReference>
<comment type="similarity">
    <text evidence="2">Belongs to the peptidase C1 family.</text>
</comment>
<keyword evidence="5" id="KW-0732">Signal</keyword>
<dbReference type="EMBL" id="JX997976">
    <property type="protein sequence ID" value="AGC65593.1"/>
    <property type="molecule type" value="Genomic_DNA"/>
</dbReference>
<dbReference type="GO" id="GO:0008234">
    <property type="term" value="F:cysteine-type peptidase activity"/>
    <property type="evidence" value="ECO:0007669"/>
    <property type="project" value="InterPro"/>
</dbReference>
<dbReference type="SMART" id="SM00645">
    <property type="entry name" value="Pept_C1"/>
    <property type="match status" value="1"/>
</dbReference>
<evidence type="ECO:0000256" key="2">
    <source>
        <dbReference type="ARBA" id="ARBA00008455"/>
    </source>
</evidence>
<reference evidence="12" key="1">
    <citation type="submission" date="2012-10" db="EMBL/GenBank/DDBJ databases">
        <title>Molecular and phylogenetic analysis of Achaea janata granulovirus.</title>
        <authorList>
            <person name="Naveen Kumar P."/>
            <person name="Prasad Y.G."/>
            <person name="Prabhakar M."/>
            <person name="Venkateswarlu B."/>
        </authorList>
    </citation>
    <scope>NUCLEOTIDE SEQUENCE</scope>
    <source>
        <strain evidence="12">Hyderabad</strain>
    </source>
</reference>
<dbReference type="InterPro" id="IPR025660">
    <property type="entry name" value="Pept_his_AS"/>
</dbReference>
<evidence type="ECO:0000259" key="10">
    <source>
        <dbReference type="SMART" id="SM00645"/>
    </source>
</evidence>
<dbReference type="EC" id="3.4.22.50" evidence="3"/>
<evidence type="ECO:0000256" key="7">
    <source>
        <dbReference type="ARBA" id="ARBA00023145"/>
    </source>
</evidence>
<dbReference type="PANTHER" id="PTHR12411">
    <property type="entry name" value="CYSTEINE PROTEASE FAMILY C1-RELATED"/>
    <property type="match status" value="1"/>
</dbReference>
<keyword evidence="8" id="KW-1015">Disulfide bond</keyword>
<keyword evidence="6" id="KW-0378">Hydrolase</keyword>
<dbReference type="InterPro" id="IPR013201">
    <property type="entry name" value="Prot_inhib_I29"/>
</dbReference>
<proteinExistence type="inferred from homology"/>
<dbReference type="MEROPS" id="C01.047"/>
<comment type="catalytic activity">
    <reaction evidence="1">
        <text>Endopeptidase of broad specificity, hydrolyzing substrates of both cathepsin L and cathepsin B.</text>
        <dbReference type="EC" id="3.4.22.50"/>
    </reaction>
</comment>
<dbReference type="SMART" id="SM00848">
    <property type="entry name" value="Inhibitor_I29"/>
    <property type="match status" value="1"/>
</dbReference>
<sequence length="338" mass="38142">MNAALCAVLCVVVLVGGALPAKIHYDLEDAERLFDLFMIKYHKVYRSELERAAKFEVFKRNLATLNDKNDKDENATFDINAYTDRSRNELLRTQTGFQSNFARNASPFTQKKGMCITRVVAGTPPCLLPESFDWRDKNVVTPVKDQLECGSCWAFTAIANFESQYAIKHGKHVDFSEQHLLDCDQLNYGCDGGLMHWAFEEIIRMGGVVLEYDYPYTGVESFCANNVNMYTTISGCVQYDLRDEEKLRELLVTNGPIAVALDIVDIVDYKSGVVSFCGTNNGLNHAVLLVGYGVDKTIEYWLLKNSWGTDWGEEGYFRIKRNRNSCGILNSYAASVIL</sequence>
<dbReference type="InterPro" id="IPR000668">
    <property type="entry name" value="Peptidase_C1A_C"/>
</dbReference>
<evidence type="ECO:0000256" key="6">
    <source>
        <dbReference type="ARBA" id="ARBA00022801"/>
    </source>
</evidence>
<dbReference type="Gene3D" id="3.90.70.10">
    <property type="entry name" value="Cysteine proteinases"/>
    <property type="match status" value="1"/>
</dbReference>
<evidence type="ECO:0000256" key="1">
    <source>
        <dbReference type="ARBA" id="ARBA00000656"/>
    </source>
</evidence>
<dbReference type="InterPro" id="IPR000169">
    <property type="entry name" value="Pept_cys_AS"/>
</dbReference>
<dbReference type="PRINTS" id="PR00705">
    <property type="entry name" value="PAPAIN"/>
</dbReference>
<organism evidence="12">
    <name type="scientific">Achaea janata granulovirus</name>
    <dbReference type="NCBI Taxonomy" id="262174"/>
    <lineage>
        <taxon>Viruses</taxon>
        <taxon>Viruses incertae sedis</taxon>
        <taxon>Naldaviricetes</taxon>
        <taxon>Lefavirales</taxon>
        <taxon>Baculoviridae</taxon>
        <taxon>Betabaculovirus</taxon>
    </lineage>
</organism>
<name>L7VIN8_9BBAC</name>
<dbReference type="PROSITE" id="PS00139">
    <property type="entry name" value="THIOL_PROTEASE_CYS"/>
    <property type="match status" value="1"/>
</dbReference>
<dbReference type="InterPro" id="IPR039417">
    <property type="entry name" value="Peptidase_C1A_papain-like"/>
</dbReference>
<dbReference type="GO" id="GO:0006508">
    <property type="term" value="P:proteolysis"/>
    <property type="evidence" value="ECO:0007669"/>
    <property type="project" value="InterPro"/>
</dbReference>
<dbReference type="InterPro" id="IPR013128">
    <property type="entry name" value="Peptidase_C1A"/>
</dbReference>
<evidence type="ECO:0000256" key="4">
    <source>
        <dbReference type="ARBA" id="ARBA00018042"/>
    </source>
</evidence>
<accession>L7VIN8</accession>